<feature type="domain" description="Aminotransferase class I/classII large" evidence="7">
    <location>
        <begin position="80"/>
        <end position="405"/>
    </location>
</feature>
<evidence type="ECO:0000256" key="5">
    <source>
        <dbReference type="ARBA" id="ARBA00047715"/>
    </source>
</evidence>
<evidence type="ECO:0000256" key="4">
    <source>
        <dbReference type="ARBA" id="ARBA00022898"/>
    </source>
</evidence>
<dbReference type="InterPro" id="IPR050087">
    <property type="entry name" value="AON_synthase_class-II"/>
</dbReference>
<sequence>MSRSPREHEIPGASTADRARGSGARPSSDAPRPEGHPNRSAWADHLAERTESIRAAGRWRTTRTYDALGPRGTLDSAATPIVTFASNDYLGLSAHPAVIEAAVTATRRWGTGAGASRLVCGTRPVHDQLEARLSRWKGTEAALVFPTGFAANLGVLSVLGGPGARIVSDELNHASIIDGARLAGADVAIYPHLDLAEASRLISEWPGRSVLVTDAVFSMDGDAVDLAEALERCARHDAALVVDEAHSVWGPHLPGTTGSDGPPVVRVGTLSKTLGALGGFVAASRSVIDLLVNAARPFIFSTGLSPGDAAAALAALDVLGSPKGEDLVARLRAHTDRLAPDHPSPIVPIIIGDERRAVAASEALLKLGYWVPAIRPPTVAPGTSRLRITFSAAHSDEDVDGLLASLARLGLG</sequence>
<reference evidence="8 9" key="1">
    <citation type="submission" date="2020-10" db="EMBL/GenBank/DDBJ databases">
        <title>Connecting structure to function with the recovery of over 1000 high-quality activated sludge metagenome-assembled genomes encoding full-length rRNA genes using long-read sequencing.</title>
        <authorList>
            <person name="Singleton C.M."/>
            <person name="Petriglieri F."/>
            <person name="Kristensen J.M."/>
            <person name="Kirkegaard R.H."/>
            <person name="Michaelsen T.Y."/>
            <person name="Andersen M.H."/>
            <person name="Karst S.M."/>
            <person name="Dueholm M.S."/>
            <person name="Nielsen P.H."/>
            <person name="Albertsen M."/>
        </authorList>
    </citation>
    <scope>NUCLEOTIDE SEQUENCE [LARGE SCALE GENOMIC DNA]</scope>
    <source>
        <strain evidence="8">Lyne_18-Q3-R50-59_MAXAC.006</strain>
    </source>
</reference>
<dbReference type="EMBL" id="JADJZA010000001">
    <property type="protein sequence ID" value="MBK9295487.1"/>
    <property type="molecule type" value="Genomic_DNA"/>
</dbReference>
<evidence type="ECO:0000256" key="2">
    <source>
        <dbReference type="ARBA" id="ARBA00013187"/>
    </source>
</evidence>
<dbReference type="PANTHER" id="PTHR13693:SF100">
    <property type="entry name" value="8-AMINO-7-OXONONANOATE SYNTHASE"/>
    <property type="match status" value="1"/>
</dbReference>
<evidence type="ECO:0000256" key="6">
    <source>
        <dbReference type="SAM" id="MobiDB-lite"/>
    </source>
</evidence>
<dbReference type="SUPFAM" id="SSF53383">
    <property type="entry name" value="PLP-dependent transferases"/>
    <property type="match status" value="1"/>
</dbReference>
<dbReference type="GO" id="GO:0008710">
    <property type="term" value="F:8-amino-7-oxononanoate synthase activity"/>
    <property type="evidence" value="ECO:0007669"/>
    <property type="project" value="UniProtKB-EC"/>
</dbReference>
<dbReference type="AlphaFoldDB" id="A0A936N8D1"/>
<protein>
    <recommendedName>
        <fullName evidence="2">8-amino-7-oxononanoate synthase</fullName>
        <ecNumber evidence="2">2.3.1.47</ecNumber>
    </recommendedName>
</protein>
<dbReference type="GO" id="GO:0009102">
    <property type="term" value="P:biotin biosynthetic process"/>
    <property type="evidence" value="ECO:0007669"/>
    <property type="project" value="TreeGrafter"/>
</dbReference>
<dbReference type="EC" id="2.3.1.47" evidence="2"/>
<organism evidence="8 9">
    <name type="scientific">Candidatus Neomicrothrix subdominans</name>
    <dbReference type="NCBI Taxonomy" id="2954438"/>
    <lineage>
        <taxon>Bacteria</taxon>
        <taxon>Bacillati</taxon>
        <taxon>Actinomycetota</taxon>
        <taxon>Acidimicrobiia</taxon>
        <taxon>Acidimicrobiales</taxon>
        <taxon>Microthrixaceae</taxon>
        <taxon>Candidatus Neomicrothrix</taxon>
    </lineage>
</organism>
<dbReference type="InterPro" id="IPR015424">
    <property type="entry name" value="PyrdxlP-dep_Trfase"/>
</dbReference>
<gene>
    <name evidence="8" type="ORF">IPN02_01150</name>
</gene>
<dbReference type="InterPro" id="IPR015421">
    <property type="entry name" value="PyrdxlP-dep_Trfase_major"/>
</dbReference>
<comment type="caution">
    <text evidence="8">The sequence shown here is derived from an EMBL/GenBank/DDBJ whole genome shotgun (WGS) entry which is preliminary data.</text>
</comment>
<proteinExistence type="predicted"/>
<keyword evidence="4" id="KW-0663">Pyridoxal phosphate</keyword>
<name>A0A936N8D1_9ACTN</name>
<dbReference type="InterPro" id="IPR004839">
    <property type="entry name" value="Aminotransferase_I/II_large"/>
</dbReference>
<keyword evidence="3" id="KW-0808">Transferase</keyword>
<dbReference type="Proteomes" id="UP000727993">
    <property type="component" value="Unassembled WGS sequence"/>
</dbReference>
<feature type="region of interest" description="Disordered" evidence="6">
    <location>
        <begin position="1"/>
        <end position="41"/>
    </location>
</feature>
<evidence type="ECO:0000259" key="7">
    <source>
        <dbReference type="Pfam" id="PF00155"/>
    </source>
</evidence>
<evidence type="ECO:0000256" key="3">
    <source>
        <dbReference type="ARBA" id="ARBA00022679"/>
    </source>
</evidence>
<dbReference type="Gene3D" id="3.40.640.10">
    <property type="entry name" value="Type I PLP-dependent aspartate aminotransferase-like (Major domain)"/>
    <property type="match status" value="1"/>
</dbReference>
<comment type="catalytic activity">
    <reaction evidence="5">
        <text>6-carboxyhexanoyl-[ACP] + L-alanine + H(+) = (8S)-8-amino-7-oxononanoate + holo-[ACP] + CO2</text>
        <dbReference type="Rhea" id="RHEA:42288"/>
        <dbReference type="Rhea" id="RHEA-COMP:9685"/>
        <dbReference type="Rhea" id="RHEA-COMP:9955"/>
        <dbReference type="ChEBI" id="CHEBI:15378"/>
        <dbReference type="ChEBI" id="CHEBI:16526"/>
        <dbReference type="ChEBI" id="CHEBI:57972"/>
        <dbReference type="ChEBI" id="CHEBI:64479"/>
        <dbReference type="ChEBI" id="CHEBI:78846"/>
        <dbReference type="ChEBI" id="CHEBI:149468"/>
        <dbReference type="EC" id="2.3.1.47"/>
    </reaction>
</comment>
<comment type="cofactor">
    <cofactor evidence="1">
        <name>pyridoxal 5'-phosphate</name>
        <dbReference type="ChEBI" id="CHEBI:597326"/>
    </cofactor>
</comment>
<evidence type="ECO:0000256" key="1">
    <source>
        <dbReference type="ARBA" id="ARBA00001933"/>
    </source>
</evidence>
<accession>A0A936N8D1</accession>
<evidence type="ECO:0000313" key="8">
    <source>
        <dbReference type="EMBL" id="MBK9295487.1"/>
    </source>
</evidence>
<dbReference type="Pfam" id="PF00155">
    <property type="entry name" value="Aminotran_1_2"/>
    <property type="match status" value="1"/>
</dbReference>
<dbReference type="Gene3D" id="3.90.1150.10">
    <property type="entry name" value="Aspartate Aminotransferase, domain 1"/>
    <property type="match status" value="1"/>
</dbReference>
<evidence type="ECO:0000313" key="9">
    <source>
        <dbReference type="Proteomes" id="UP000727993"/>
    </source>
</evidence>
<dbReference type="InterPro" id="IPR015422">
    <property type="entry name" value="PyrdxlP-dep_Trfase_small"/>
</dbReference>
<dbReference type="GO" id="GO:0030170">
    <property type="term" value="F:pyridoxal phosphate binding"/>
    <property type="evidence" value="ECO:0007669"/>
    <property type="project" value="InterPro"/>
</dbReference>
<feature type="compositionally biased region" description="Basic and acidic residues" evidence="6">
    <location>
        <begin position="1"/>
        <end position="10"/>
    </location>
</feature>
<dbReference type="PANTHER" id="PTHR13693">
    <property type="entry name" value="CLASS II AMINOTRANSFERASE/8-AMINO-7-OXONONANOATE SYNTHASE"/>
    <property type="match status" value="1"/>
</dbReference>